<dbReference type="OrthoDB" id="9813452at2"/>
<dbReference type="eggNOG" id="COG3018">
    <property type="taxonomic scope" value="Bacteria"/>
</dbReference>
<protein>
    <recommendedName>
        <fullName evidence="4">LPP20 lipoprotein</fullName>
    </recommendedName>
</protein>
<dbReference type="EMBL" id="CP000859">
    <property type="protein sequence ID" value="ABW65846.1"/>
    <property type="molecule type" value="Genomic_DNA"/>
</dbReference>
<accession>A8ZRS9</accession>
<evidence type="ECO:0008006" key="4">
    <source>
        <dbReference type="Google" id="ProtNLM"/>
    </source>
</evidence>
<name>A8ZRS9_DESOH</name>
<dbReference type="Proteomes" id="UP000008561">
    <property type="component" value="Chromosome"/>
</dbReference>
<dbReference type="AlphaFoldDB" id="A8ZRS9"/>
<evidence type="ECO:0000256" key="1">
    <source>
        <dbReference type="SAM" id="MobiDB-lite"/>
    </source>
</evidence>
<keyword evidence="3" id="KW-1185">Reference proteome</keyword>
<proteinExistence type="predicted"/>
<dbReference type="STRING" id="96561.Dole_0036"/>
<sequence length="292" mass="31144">MKKRAYLIGMVAAMFLLAPVWGFCQWGDALVESMPNGSVNWSTGIIQAKGIGAPPESFYGKPQARPMAMRAAQLDAYRNLLEITQGVRVNSTTLVKNYVTENDIIMTKVDGLVKGAQVTNTEYMSDGTVEVTLQMSLNGDLARVVLPPEVGSQEPMPPAAPEMMPPQEAPAPAPETPAPAVYTGLVVDAKGLGAKPAMAPKILDSEGREVYGSAYVSREYAVSQGMSGYAKQLESATANQRVTDNPLVVKGVKTEGPGQCDIVISSADAEMLKSAAENLSFLEKCRVMIVVD</sequence>
<feature type="region of interest" description="Disordered" evidence="1">
    <location>
        <begin position="151"/>
        <end position="175"/>
    </location>
</feature>
<evidence type="ECO:0000313" key="2">
    <source>
        <dbReference type="EMBL" id="ABW65846.1"/>
    </source>
</evidence>
<dbReference type="HOGENOM" id="CLU_060107_0_0_7"/>
<organism evidence="2 3">
    <name type="scientific">Desulfosudis oleivorans (strain DSM 6200 / JCM 39069 / Hxd3)</name>
    <name type="common">Desulfococcus oleovorans</name>
    <dbReference type="NCBI Taxonomy" id="96561"/>
    <lineage>
        <taxon>Bacteria</taxon>
        <taxon>Pseudomonadati</taxon>
        <taxon>Thermodesulfobacteriota</taxon>
        <taxon>Desulfobacteria</taxon>
        <taxon>Desulfobacterales</taxon>
        <taxon>Desulfosudaceae</taxon>
        <taxon>Desulfosudis</taxon>
    </lineage>
</organism>
<reference evidence="2 3" key="1">
    <citation type="submission" date="2007-10" db="EMBL/GenBank/DDBJ databases">
        <title>Complete sequence of Desulfococcus oleovorans Hxd3.</title>
        <authorList>
            <consortium name="US DOE Joint Genome Institute"/>
            <person name="Copeland A."/>
            <person name="Lucas S."/>
            <person name="Lapidus A."/>
            <person name="Barry K."/>
            <person name="Glavina del Rio T."/>
            <person name="Dalin E."/>
            <person name="Tice H."/>
            <person name="Pitluck S."/>
            <person name="Kiss H."/>
            <person name="Brettin T."/>
            <person name="Bruce D."/>
            <person name="Detter J.C."/>
            <person name="Han C."/>
            <person name="Schmutz J."/>
            <person name="Larimer F."/>
            <person name="Land M."/>
            <person name="Hauser L."/>
            <person name="Kyrpides N."/>
            <person name="Kim E."/>
            <person name="Wawrik B."/>
            <person name="Richardson P."/>
        </authorList>
    </citation>
    <scope>NUCLEOTIDE SEQUENCE [LARGE SCALE GENOMIC DNA]</scope>
    <source>
        <strain evidence="3">DSM 6200 / JCM 39069 / Hxd3</strain>
    </source>
</reference>
<dbReference type="RefSeq" id="WP_012173465.1">
    <property type="nucleotide sequence ID" value="NC_009943.1"/>
</dbReference>
<gene>
    <name evidence="2" type="ordered locus">Dole_0036</name>
</gene>
<dbReference type="KEGG" id="dol:Dole_0036"/>
<feature type="compositionally biased region" description="Pro residues" evidence="1">
    <location>
        <begin position="155"/>
        <end position="175"/>
    </location>
</feature>
<evidence type="ECO:0000313" key="3">
    <source>
        <dbReference type="Proteomes" id="UP000008561"/>
    </source>
</evidence>